<evidence type="ECO:0000313" key="2">
    <source>
        <dbReference type="Proteomes" id="UP000254649"/>
    </source>
</evidence>
<dbReference type="OrthoDB" id="5679386at2"/>
<dbReference type="GO" id="GO:0003677">
    <property type="term" value="F:DNA binding"/>
    <property type="evidence" value="ECO:0007669"/>
    <property type="project" value="InterPro"/>
</dbReference>
<gene>
    <name evidence="1" type="ORF">NCTC10801_01944</name>
</gene>
<dbReference type="EMBL" id="UFRQ01000003">
    <property type="protein sequence ID" value="SUT93455.1"/>
    <property type="molecule type" value="Genomic_DNA"/>
</dbReference>
<dbReference type="AlphaFoldDB" id="A0A380TZ16"/>
<accession>A0A380TZ16</accession>
<dbReference type="InterPro" id="IPR031856">
    <property type="entry name" value="YdaS_toxin-like"/>
</dbReference>
<reference evidence="1 2" key="1">
    <citation type="submission" date="2018-06" db="EMBL/GenBank/DDBJ databases">
        <authorList>
            <consortium name="Pathogen Informatics"/>
            <person name="Doyle S."/>
        </authorList>
    </citation>
    <scope>NUCLEOTIDE SEQUENCE [LARGE SCALE GENOMIC DNA]</scope>
    <source>
        <strain evidence="1 2">NCTC10801</strain>
    </source>
</reference>
<dbReference type="InterPro" id="IPR010982">
    <property type="entry name" value="Lambda_DNA-bd_dom_sf"/>
</dbReference>
<proteinExistence type="predicted"/>
<protein>
    <submittedName>
        <fullName evidence="1">Uncharacterized protein conserved in bacteria, prophage-related</fullName>
    </submittedName>
</protein>
<dbReference type="Gene3D" id="1.10.260.40">
    <property type="entry name" value="lambda repressor-like DNA-binding domains"/>
    <property type="match status" value="1"/>
</dbReference>
<evidence type="ECO:0000313" key="1">
    <source>
        <dbReference type="EMBL" id="SUT93455.1"/>
    </source>
</evidence>
<dbReference type="Proteomes" id="UP000254649">
    <property type="component" value="Unassembled WGS sequence"/>
</dbReference>
<dbReference type="SUPFAM" id="SSF47413">
    <property type="entry name" value="lambda repressor-like DNA-binding domains"/>
    <property type="match status" value="1"/>
</dbReference>
<name>A0A380TZ16_9PAST</name>
<keyword evidence="2" id="KW-1185">Reference proteome</keyword>
<dbReference type="Pfam" id="PF15943">
    <property type="entry name" value="YdaS_toxin"/>
    <property type="match status" value="1"/>
</dbReference>
<organism evidence="1 2">
    <name type="scientific">[Actinobacillus] rossii</name>
    <dbReference type="NCBI Taxonomy" id="123820"/>
    <lineage>
        <taxon>Bacteria</taxon>
        <taxon>Pseudomonadati</taxon>
        <taxon>Pseudomonadota</taxon>
        <taxon>Gammaproteobacteria</taxon>
        <taxon>Pasteurellales</taxon>
        <taxon>Pasteurellaceae</taxon>
    </lineage>
</organism>
<sequence length="65" mass="7086">MTPLEKAIDALGGKSKLAAALGVSPQFIHRMQVRGGNISTRKVTADEWAKVTGLSKKELFPEYQD</sequence>